<proteinExistence type="predicted"/>
<keyword evidence="2" id="KW-1185">Reference proteome</keyword>
<comment type="caution">
    <text evidence="1">The sequence shown here is derived from an EMBL/GenBank/DDBJ whole genome shotgun (WGS) entry which is preliminary data.</text>
</comment>
<evidence type="ECO:0000313" key="1">
    <source>
        <dbReference type="EMBL" id="GAA2930056.1"/>
    </source>
</evidence>
<gene>
    <name evidence="1" type="ORF">GCM10020221_27320</name>
</gene>
<name>A0ABP6JDV1_STRTU</name>
<evidence type="ECO:0000313" key="2">
    <source>
        <dbReference type="Proteomes" id="UP001501102"/>
    </source>
</evidence>
<dbReference type="Proteomes" id="UP001501102">
    <property type="component" value="Unassembled WGS sequence"/>
</dbReference>
<reference evidence="2" key="1">
    <citation type="journal article" date="2019" name="Int. J. Syst. Evol. Microbiol.">
        <title>The Global Catalogue of Microorganisms (GCM) 10K type strain sequencing project: providing services to taxonomists for standard genome sequencing and annotation.</title>
        <authorList>
            <consortium name="The Broad Institute Genomics Platform"/>
            <consortium name="The Broad Institute Genome Sequencing Center for Infectious Disease"/>
            <person name="Wu L."/>
            <person name="Ma J."/>
        </authorList>
    </citation>
    <scope>NUCLEOTIDE SEQUENCE [LARGE SCALE GENOMIC DNA]</scope>
    <source>
        <strain evidence="2">JCM 4087</strain>
    </source>
</reference>
<accession>A0ABP6JDV1</accession>
<sequence>MPMRQAVRVSCTVAAELPSESVTSGSAGRYMSIDSGAIAVRPPRVSVRNRAARRPGLGGSGACRTAVPCGAGGVVGEVVGTDSFMHHSMVSTTIY</sequence>
<protein>
    <submittedName>
        <fullName evidence="1">Uncharacterized protein</fullName>
    </submittedName>
</protein>
<dbReference type="EMBL" id="BAAAXZ010000104">
    <property type="protein sequence ID" value="GAA2930056.1"/>
    <property type="molecule type" value="Genomic_DNA"/>
</dbReference>
<organism evidence="1 2">
    <name type="scientific">Streptomyces thioluteus</name>
    <dbReference type="NCBI Taxonomy" id="66431"/>
    <lineage>
        <taxon>Bacteria</taxon>
        <taxon>Bacillati</taxon>
        <taxon>Actinomycetota</taxon>
        <taxon>Actinomycetes</taxon>
        <taxon>Kitasatosporales</taxon>
        <taxon>Streptomycetaceae</taxon>
        <taxon>Streptomyces</taxon>
    </lineage>
</organism>